<comment type="caution">
    <text evidence="2">The sequence shown here is derived from an EMBL/GenBank/DDBJ whole genome shotgun (WGS) entry which is preliminary data.</text>
</comment>
<dbReference type="AlphaFoldDB" id="A0A8H6G3H3"/>
<name>A0A8H6G3H3_9LECA</name>
<sequence>MSYKFRIAGIDFEGLMALLLDRGAVPDIKGLHMLRVSGLWTPTGTSLLLSPDTLDNVSKVSVSNYSDGVLSLTLHWNSAWDQRDPSHLSPGWRRLHLSVDPNETHHDALEKQPPRPRPTSTRFRLGHVDSSVSIAHAVWEHKNNPLASSPSLDHVRSGPASNWTPSLVLALGLSRSLPLYHHHLDHQLTGLATRDTNPCGILVILGLVDESEAPPWETKYDPNGRILINHLSFAAKSRAVQDEMTMRPEQADTARRKRQAEGIRQFGRRSTR</sequence>
<proteinExistence type="predicted"/>
<feature type="region of interest" description="Disordered" evidence="1">
    <location>
        <begin position="240"/>
        <end position="272"/>
    </location>
</feature>
<dbReference type="Proteomes" id="UP000578531">
    <property type="component" value="Unassembled WGS sequence"/>
</dbReference>
<dbReference type="EMBL" id="JACCJC010000005">
    <property type="protein sequence ID" value="KAF6239831.1"/>
    <property type="molecule type" value="Genomic_DNA"/>
</dbReference>
<dbReference type="GeneID" id="59284051"/>
<evidence type="ECO:0000313" key="3">
    <source>
        <dbReference type="Proteomes" id="UP000578531"/>
    </source>
</evidence>
<protein>
    <submittedName>
        <fullName evidence="2">Uncharacterized protein</fullName>
    </submittedName>
</protein>
<evidence type="ECO:0000256" key="1">
    <source>
        <dbReference type="SAM" id="MobiDB-lite"/>
    </source>
</evidence>
<feature type="compositionally biased region" description="Basic and acidic residues" evidence="1">
    <location>
        <begin position="240"/>
        <end position="254"/>
    </location>
</feature>
<gene>
    <name evidence="2" type="ORF">HO173_002377</name>
</gene>
<dbReference type="RefSeq" id="XP_037169106.1">
    <property type="nucleotide sequence ID" value="XM_037304311.1"/>
</dbReference>
<reference evidence="2 3" key="1">
    <citation type="journal article" date="2020" name="Genomics">
        <title>Complete, high-quality genomes from long-read metagenomic sequencing of two wolf lichen thalli reveals enigmatic genome architecture.</title>
        <authorList>
            <person name="McKenzie S.K."/>
            <person name="Walston R.F."/>
            <person name="Allen J.L."/>
        </authorList>
    </citation>
    <scope>NUCLEOTIDE SEQUENCE [LARGE SCALE GENOMIC DNA]</scope>
    <source>
        <strain evidence="2">WasteWater2</strain>
    </source>
</reference>
<evidence type="ECO:0000313" key="2">
    <source>
        <dbReference type="EMBL" id="KAF6239831.1"/>
    </source>
</evidence>
<organism evidence="2 3">
    <name type="scientific">Letharia columbiana</name>
    <dbReference type="NCBI Taxonomy" id="112416"/>
    <lineage>
        <taxon>Eukaryota</taxon>
        <taxon>Fungi</taxon>
        <taxon>Dikarya</taxon>
        <taxon>Ascomycota</taxon>
        <taxon>Pezizomycotina</taxon>
        <taxon>Lecanoromycetes</taxon>
        <taxon>OSLEUM clade</taxon>
        <taxon>Lecanoromycetidae</taxon>
        <taxon>Lecanorales</taxon>
        <taxon>Lecanorineae</taxon>
        <taxon>Parmeliaceae</taxon>
        <taxon>Letharia</taxon>
    </lineage>
</organism>
<dbReference type="OrthoDB" id="3166386at2759"/>
<keyword evidence="3" id="KW-1185">Reference proteome</keyword>
<accession>A0A8H6G3H3</accession>